<dbReference type="PANTHER" id="PTHR15361">
    <property type="entry name" value="RAD51/NUKS-INTERACTING PROTEIN"/>
    <property type="match status" value="1"/>
</dbReference>
<protein>
    <recommendedName>
        <fullName evidence="5">Ig-like domain-containing protein</fullName>
    </recommendedName>
</protein>
<feature type="compositionally biased region" description="Acidic residues" evidence="2">
    <location>
        <begin position="353"/>
        <end position="368"/>
    </location>
</feature>
<dbReference type="InterPro" id="IPR013783">
    <property type="entry name" value="Ig-like_fold"/>
</dbReference>
<comment type="caution">
    <text evidence="6">The sequence shown here is derived from an EMBL/GenBank/DDBJ whole genome shotgun (WGS) entry which is preliminary data.</text>
</comment>
<proteinExistence type="predicted"/>
<evidence type="ECO:0000313" key="7">
    <source>
        <dbReference type="Proteomes" id="UP001152747"/>
    </source>
</evidence>
<dbReference type="Gene3D" id="2.60.40.10">
    <property type="entry name" value="Immunoglobulins"/>
    <property type="match status" value="1"/>
</dbReference>
<feature type="domain" description="Ig-like" evidence="5">
    <location>
        <begin position="124"/>
        <end position="211"/>
    </location>
</feature>
<dbReference type="GO" id="GO:0000724">
    <property type="term" value="P:double-strand break repair via homologous recombination"/>
    <property type="evidence" value="ECO:0007669"/>
    <property type="project" value="TreeGrafter"/>
</dbReference>
<evidence type="ECO:0000256" key="3">
    <source>
        <dbReference type="SAM" id="Phobius"/>
    </source>
</evidence>
<feature type="region of interest" description="Disordered" evidence="2">
    <location>
        <begin position="320"/>
        <end position="464"/>
    </location>
</feature>
<feature type="compositionally biased region" description="Basic residues" evidence="2">
    <location>
        <begin position="403"/>
        <end position="442"/>
    </location>
</feature>
<keyword evidence="3" id="KW-1133">Transmembrane helix</keyword>
<dbReference type="InterPro" id="IPR052003">
    <property type="entry name" value="HR_DNA-Binding_Protein"/>
</dbReference>
<keyword evidence="4" id="KW-0732">Signal</keyword>
<feature type="transmembrane region" description="Helical" evidence="3">
    <location>
        <begin position="218"/>
        <end position="244"/>
    </location>
</feature>
<dbReference type="GO" id="GO:0003697">
    <property type="term" value="F:single-stranded DNA binding"/>
    <property type="evidence" value="ECO:0007669"/>
    <property type="project" value="TreeGrafter"/>
</dbReference>
<gene>
    <name evidence="6" type="ORF">CAMP_LOCUS12296</name>
</gene>
<evidence type="ECO:0000313" key="6">
    <source>
        <dbReference type="EMBL" id="CAI5449659.1"/>
    </source>
</evidence>
<keyword evidence="1" id="KW-0175">Coiled coil</keyword>
<keyword evidence="3" id="KW-0812">Transmembrane</keyword>
<dbReference type="OrthoDB" id="5858502at2759"/>
<feature type="compositionally biased region" description="Polar residues" evidence="2">
    <location>
        <begin position="378"/>
        <end position="395"/>
    </location>
</feature>
<dbReference type="Proteomes" id="UP001152747">
    <property type="component" value="Unassembled WGS sequence"/>
</dbReference>
<dbReference type="EMBL" id="CANHGI010000004">
    <property type="protein sequence ID" value="CAI5449659.1"/>
    <property type="molecule type" value="Genomic_DNA"/>
</dbReference>
<keyword evidence="7" id="KW-1185">Reference proteome</keyword>
<name>A0A9P1IRF0_9PELO</name>
<organism evidence="6 7">
    <name type="scientific">Caenorhabditis angaria</name>
    <dbReference type="NCBI Taxonomy" id="860376"/>
    <lineage>
        <taxon>Eukaryota</taxon>
        <taxon>Metazoa</taxon>
        <taxon>Ecdysozoa</taxon>
        <taxon>Nematoda</taxon>
        <taxon>Chromadorea</taxon>
        <taxon>Rhabditida</taxon>
        <taxon>Rhabditina</taxon>
        <taxon>Rhabditomorpha</taxon>
        <taxon>Rhabditoidea</taxon>
        <taxon>Rhabditidae</taxon>
        <taxon>Peloderinae</taxon>
        <taxon>Caenorhabditis</taxon>
    </lineage>
</organism>
<dbReference type="GO" id="GO:0036297">
    <property type="term" value="P:interstrand cross-link repair"/>
    <property type="evidence" value="ECO:0007669"/>
    <property type="project" value="TreeGrafter"/>
</dbReference>
<dbReference type="SUPFAM" id="SSF48726">
    <property type="entry name" value="Immunoglobulin"/>
    <property type="match status" value="1"/>
</dbReference>
<evidence type="ECO:0000259" key="5">
    <source>
        <dbReference type="PROSITE" id="PS50835"/>
    </source>
</evidence>
<feature type="compositionally biased region" description="Basic and acidic residues" evidence="2">
    <location>
        <begin position="446"/>
        <end position="456"/>
    </location>
</feature>
<feature type="signal peptide" evidence="4">
    <location>
        <begin position="1"/>
        <end position="16"/>
    </location>
</feature>
<evidence type="ECO:0000256" key="4">
    <source>
        <dbReference type="SAM" id="SignalP"/>
    </source>
</evidence>
<feature type="chain" id="PRO_5040155704" description="Ig-like domain-containing protein" evidence="4">
    <location>
        <begin position="17"/>
        <end position="464"/>
    </location>
</feature>
<evidence type="ECO:0000256" key="1">
    <source>
        <dbReference type="SAM" id="Coils"/>
    </source>
</evidence>
<dbReference type="GO" id="GO:0003690">
    <property type="term" value="F:double-stranded DNA binding"/>
    <property type="evidence" value="ECO:0007669"/>
    <property type="project" value="TreeGrafter"/>
</dbReference>
<sequence>MRILFVLAGLIVAIRALSRQDNATLKLAKFRQWLKYDTDCLYLREYDLQIKIANGKCPPDINEQKEKKVKKERKLSKKAEKKFLKKRREQVKEKESGLFSHKSKEAILRTIVGDNKMIDIDVNPQVDDAIDIIQGSMVTLKCDFKNRKKQKYNGEVIEWYVNGKLVKSSWFDWRISLSEYGDFGLWPIDSGDTGHFECWIDGKLRASTTLQVNSMARAIFYGFLNYLYVSLVFGCVTLVIGWFVKNNIREEAVTEVDKMEEFLSEHVFKTDEMAKKHIKDVIAKNGVLDERQLIENRGADNRTTIMMLLQNPKFIHDSKKSLKKPAFGGGTGTAKTSSASNEKKNSETRKNEEEEEEEESEKEEEEEEKVGLFGRILGSSTASNDGGTASSGNEKGSNDGMKKEKKKKDKNKKKDTKKKKTTKKGKKKEGGKKKGTKKKGTGAKKATKETKKDDKKKTKKKTKK</sequence>
<dbReference type="PROSITE" id="PS50835">
    <property type="entry name" value="IG_LIKE"/>
    <property type="match status" value="1"/>
</dbReference>
<keyword evidence="3" id="KW-0472">Membrane</keyword>
<feature type="coiled-coil region" evidence="1">
    <location>
        <begin position="61"/>
        <end position="94"/>
    </location>
</feature>
<reference evidence="6" key="1">
    <citation type="submission" date="2022-11" db="EMBL/GenBank/DDBJ databases">
        <authorList>
            <person name="Kikuchi T."/>
        </authorList>
    </citation>
    <scope>NUCLEOTIDE SEQUENCE</scope>
    <source>
        <strain evidence="6">PS1010</strain>
    </source>
</reference>
<dbReference type="PANTHER" id="PTHR15361:SF5">
    <property type="entry name" value="C3H1-TYPE DOMAIN-CONTAINING PROTEIN"/>
    <property type="match status" value="1"/>
</dbReference>
<dbReference type="AlphaFoldDB" id="A0A9P1IRF0"/>
<evidence type="ECO:0000256" key="2">
    <source>
        <dbReference type="SAM" id="MobiDB-lite"/>
    </source>
</evidence>
<feature type="compositionally biased region" description="Basic and acidic residues" evidence="2">
    <location>
        <begin position="341"/>
        <end position="352"/>
    </location>
</feature>
<dbReference type="InterPro" id="IPR036179">
    <property type="entry name" value="Ig-like_dom_sf"/>
</dbReference>
<accession>A0A9P1IRF0</accession>
<dbReference type="InterPro" id="IPR007110">
    <property type="entry name" value="Ig-like_dom"/>
</dbReference>